<sequence>MESRHPRYDNRLKLNEQRATACNNMLASEPASRLRKL</sequence>
<name>W6UWJ5_ECHGR</name>
<accession>W6UWJ5</accession>
<protein>
    <submittedName>
        <fullName evidence="1">Uncharacterized protein</fullName>
    </submittedName>
</protein>
<dbReference type="RefSeq" id="XP_024349055.1">
    <property type="nucleotide sequence ID" value="XM_024496579.1"/>
</dbReference>
<gene>
    <name evidence="1" type="ORF">EGR_07330</name>
</gene>
<evidence type="ECO:0000313" key="2">
    <source>
        <dbReference type="Proteomes" id="UP000019149"/>
    </source>
</evidence>
<dbReference type="KEGG" id="egl:EGR_07330"/>
<dbReference type="Proteomes" id="UP000019149">
    <property type="component" value="Unassembled WGS sequence"/>
</dbReference>
<dbReference type="CTD" id="36343045"/>
<dbReference type="GeneID" id="36343045"/>
<reference evidence="1 2" key="1">
    <citation type="journal article" date="2013" name="Nat. Genet.">
        <title>The genome of the hydatid tapeworm Echinococcus granulosus.</title>
        <authorList>
            <person name="Zheng H."/>
            <person name="Zhang W."/>
            <person name="Zhang L."/>
            <person name="Zhang Z."/>
            <person name="Li J."/>
            <person name="Lu G."/>
            <person name="Zhu Y."/>
            <person name="Wang Y."/>
            <person name="Huang Y."/>
            <person name="Liu J."/>
            <person name="Kang H."/>
            <person name="Chen J."/>
            <person name="Wang L."/>
            <person name="Chen A."/>
            <person name="Yu S."/>
            <person name="Gao Z."/>
            <person name="Jin L."/>
            <person name="Gu W."/>
            <person name="Wang Z."/>
            <person name="Zhao L."/>
            <person name="Shi B."/>
            <person name="Wen H."/>
            <person name="Lin R."/>
            <person name="Jones M.K."/>
            <person name="Brejova B."/>
            <person name="Vinar T."/>
            <person name="Zhao G."/>
            <person name="McManus D.P."/>
            <person name="Chen Z."/>
            <person name="Zhou Y."/>
            <person name="Wang S."/>
        </authorList>
    </citation>
    <scope>NUCLEOTIDE SEQUENCE [LARGE SCALE GENOMIC DNA]</scope>
</reference>
<proteinExistence type="predicted"/>
<organism evidence="1 2">
    <name type="scientific">Echinococcus granulosus</name>
    <name type="common">Hydatid tapeworm</name>
    <dbReference type="NCBI Taxonomy" id="6210"/>
    <lineage>
        <taxon>Eukaryota</taxon>
        <taxon>Metazoa</taxon>
        <taxon>Spiralia</taxon>
        <taxon>Lophotrochozoa</taxon>
        <taxon>Platyhelminthes</taxon>
        <taxon>Cestoda</taxon>
        <taxon>Eucestoda</taxon>
        <taxon>Cyclophyllidea</taxon>
        <taxon>Taeniidae</taxon>
        <taxon>Echinococcus</taxon>
        <taxon>Echinococcus granulosus group</taxon>
    </lineage>
</organism>
<dbReference type="AlphaFoldDB" id="W6UWJ5"/>
<comment type="caution">
    <text evidence="1">The sequence shown here is derived from an EMBL/GenBank/DDBJ whole genome shotgun (WGS) entry which is preliminary data.</text>
</comment>
<dbReference type="EMBL" id="APAU02000074">
    <property type="protein sequence ID" value="EUB57859.1"/>
    <property type="molecule type" value="Genomic_DNA"/>
</dbReference>
<keyword evidence="2" id="KW-1185">Reference proteome</keyword>
<evidence type="ECO:0000313" key="1">
    <source>
        <dbReference type="EMBL" id="EUB57859.1"/>
    </source>
</evidence>